<proteinExistence type="predicted"/>
<evidence type="ECO:0000313" key="1">
    <source>
        <dbReference type="EMBL" id="KAF5731290.1"/>
    </source>
</evidence>
<sequence>MEIGSNDVLPDDFLSYPSIEEYCVTHNIQSPYSEKDYSDRLIVTRIMKANLELKDVRLPLCGGMPFHCKGAFKVVFKPAGQTFEQFLSTKRNRDRLFDFPNVGLEQNKAFRVSQYFKDIIRNLIVFVEVMVKNSLSCNFDLNQCYIFDMDGSKATIDVVDVDKLKCENDEFFHSLLRGVEQRWLELRGVEQRWLELRGVERRGVDLRGVEQRRGVEL</sequence>
<protein>
    <submittedName>
        <fullName evidence="1">Uncharacterized protein</fullName>
    </submittedName>
</protein>
<comment type="caution">
    <text evidence="1">The sequence shown here is derived from an EMBL/GenBank/DDBJ whole genome shotgun (WGS) entry which is preliminary data.</text>
</comment>
<evidence type="ECO:0000313" key="2">
    <source>
        <dbReference type="Proteomes" id="UP000593562"/>
    </source>
</evidence>
<name>A0A7J7CB25_TRIWF</name>
<accession>A0A7J7CB25</accession>
<dbReference type="EMBL" id="JAAARO010000019">
    <property type="protein sequence ID" value="KAF5731290.1"/>
    <property type="molecule type" value="Genomic_DNA"/>
</dbReference>
<dbReference type="Proteomes" id="UP000593562">
    <property type="component" value="Unassembled WGS sequence"/>
</dbReference>
<gene>
    <name evidence="1" type="ORF">HS088_TW19G00897</name>
</gene>
<dbReference type="AlphaFoldDB" id="A0A7J7CB25"/>
<reference evidence="1 2" key="1">
    <citation type="journal article" date="2020" name="Nat. Commun.">
        <title>Genome of Tripterygium wilfordii and identification of cytochrome P450 involved in triptolide biosynthesis.</title>
        <authorList>
            <person name="Tu L."/>
            <person name="Su P."/>
            <person name="Zhang Z."/>
            <person name="Gao L."/>
            <person name="Wang J."/>
            <person name="Hu T."/>
            <person name="Zhou J."/>
            <person name="Zhang Y."/>
            <person name="Zhao Y."/>
            <person name="Liu Y."/>
            <person name="Song Y."/>
            <person name="Tong Y."/>
            <person name="Lu Y."/>
            <person name="Yang J."/>
            <person name="Xu C."/>
            <person name="Jia M."/>
            <person name="Peters R.J."/>
            <person name="Huang L."/>
            <person name="Gao W."/>
        </authorList>
    </citation>
    <scope>NUCLEOTIDE SEQUENCE [LARGE SCALE GENOMIC DNA]</scope>
    <source>
        <strain evidence="2">cv. XIE 37</strain>
        <tissue evidence="1">Leaf</tissue>
    </source>
</reference>
<organism evidence="1 2">
    <name type="scientific">Tripterygium wilfordii</name>
    <name type="common">Thunder God vine</name>
    <dbReference type="NCBI Taxonomy" id="458696"/>
    <lineage>
        <taxon>Eukaryota</taxon>
        <taxon>Viridiplantae</taxon>
        <taxon>Streptophyta</taxon>
        <taxon>Embryophyta</taxon>
        <taxon>Tracheophyta</taxon>
        <taxon>Spermatophyta</taxon>
        <taxon>Magnoliopsida</taxon>
        <taxon>eudicotyledons</taxon>
        <taxon>Gunneridae</taxon>
        <taxon>Pentapetalae</taxon>
        <taxon>rosids</taxon>
        <taxon>fabids</taxon>
        <taxon>Celastrales</taxon>
        <taxon>Celastraceae</taxon>
        <taxon>Tripterygium</taxon>
    </lineage>
</organism>
<dbReference type="InParanoid" id="A0A7J7CB25"/>
<keyword evidence="2" id="KW-1185">Reference proteome</keyword>